<dbReference type="SMART" id="SM00824">
    <property type="entry name" value="PKS_TE"/>
    <property type="match status" value="1"/>
</dbReference>
<dbReference type="InterPro" id="IPR029058">
    <property type="entry name" value="AB_hydrolase_fold"/>
</dbReference>
<accession>A0A2A7SIM3</accession>
<sequence>MNLIAEVSASPAPAAARQASKPRQAAPAVRTLFLLPDYTGLADGMADFAAGLAADGPLECLPCPPLDASRPATLEGLAMHYAQALVERQPEGPYRLAGWSFGGILAYEVAMQLVGRDRDIEFLAMIDANLPGSATARRIAAPLEAGLAPGAYLLGLLRIAAGPAPAGDTRHRELLQLFAPGDAAARDRLGEAIAALADDATLAEVVEACRLAGAWPAALAATDPHELAALLQRWRAHDHALAHYAPFPSSTFVHLFRPHAARPADPADEPAASWESVLRNGEYHYVPAAGAGRPFLSGAAAALSVALVRALRAELQKRAGRLVASPEHGYNPHVPLRQGGSRREPVVMIPGAGSAVTAFMPFCNALDEQWDLHGLQPRGFDGVLVPHASVEAAARTYLAQIDLLSAEHGAPVHLIGHSFGGWIAFDLACRLQARGTPPASLTVIDSEAPEAGLRLGRAYTFTEVTWALVRALEHGSARSMGIDRAAYFGAERREQWEMLHRGMLALRLVHRQSRPSDTYGLVRTYATAMRTVYRPPARYTGPATLVLAADEVESNQGAHQGWQRVAPLIEERRGDGNHYTMLQAPHVASLARWWQDRA</sequence>
<organism evidence="3 4">
    <name type="scientific">Burkholderia gladioli</name>
    <name type="common">Pseudomonas marginata</name>
    <name type="synonym">Phytomonas marginata</name>
    <dbReference type="NCBI Taxonomy" id="28095"/>
    <lineage>
        <taxon>Bacteria</taxon>
        <taxon>Pseudomonadati</taxon>
        <taxon>Pseudomonadota</taxon>
        <taxon>Betaproteobacteria</taxon>
        <taxon>Burkholderiales</taxon>
        <taxon>Burkholderiaceae</taxon>
        <taxon>Burkholderia</taxon>
    </lineage>
</organism>
<feature type="domain" description="Thioesterase TesA-like" evidence="2">
    <location>
        <begin position="347"/>
        <end position="594"/>
    </location>
</feature>
<dbReference type="Gene3D" id="3.40.50.1820">
    <property type="entry name" value="alpha/beta hydrolase"/>
    <property type="match status" value="2"/>
</dbReference>
<reference evidence="4" key="1">
    <citation type="submission" date="2017-09" db="EMBL/GenBank/DDBJ databases">
        <title>FDA dAtabase for Regulatory Grade micrObial Sequences (FDA-ARGOS): Supporting development and validation of Infectious Disease Dx tests.</title>
        <authorList>
            <person name="Minogue T."/>
            <person name="Wolcott M."/>
            <person name="Wasieloski L."/>
            <person name="Aguilar W."/>
            <person name="Moore D."/>
            <person name="Tallon L."/>
            <person name="Sadzewicz L."/>
            <person name="Ott S."/>
            <person name="Zhao X."/>
            <person name="Nagaraj S."/>
            <person name="Vavikolanu K."/>
            <person name="Aluvathingal J."/>
            <person name="Nadendla S."/>
            <person name="Sichtig H."/>
        </authorList>
    </citation>
    <scope>NUCLEOTIDE SEQUENCE [LARGE SCALE GENOMIC DNA]</scope>
    <source>
        <strain evidence="4">FDAARGOS_390</strain>
    </source>
</reference>
<dbReference type="InterPro" id="IPR020802">
    <property type="entry name" value="TesA-like"/>
</dbReference>
<evidence type="ECO:0000313" key="3">
    <source>
        <dbReference type="EMBL" id="PEH43401.1"/>
    </source>
</evidence>
<dbReference type="AlphaFoldDB" id="A0A2A7SIM3"/>
<dbReference type="RefSeq" id="WP_098153059.1">
    <property type="nucleotide sequence ID" value="NZ_CADEQB010000001.1"/>
</dbReference>
<name>A0A2A7SIM3_BURGA</name>
<protein>
    <submittedName>
        <fullName evidence="3">Thioester reductase</fullName>
    </submittedName>
</protein>
<evidence type="ECO:0000313" key="4">
    <source>
        <dbReference type="Proteomes" id="UP000220629"/>
    </source>
</evidence>
<dbReference type="InterPro" id="IPR001031">
    <property type="entry name" value="Thioesterase"/>
</dbReference>
<evidence type="ECO:0000256" key="1">
    <source>
        <dbReference type="SAM" id="MobiDB-lite"/>
    </source>
</evidence>
<proteinExistence type="predicted"/>
<gene>
    <name evidence="3" type="ORF">CRM94_15290</name>
</gene>
<comment type="caution">
    <text evidence="3">The sequence shown here is derived from an EMBL/GenBank/DDBJ whole genome shotgun (WGS) entry which is preliminary data.</text>
</comment>
<dbReference type="Pfam" id="PF00975">
    <property type="entry name" value="Thioesterase"/>
    <property type="match status" value="2"/>
</dbReference>
<dbReference type="SUPFAM" id="SSF53474">
    <property type="entry name" value="alpha/beta-Hydrolases"/>
    <property type="match status" value="2"/>
</dbReference>
<dbReference type="Proteomes" id="UP000220629">
    <property type="component" value="Unassembled WGS sequence"/>
</dbReference>
<feature type="compositionally biased region" description="Low complexity" evidence="1">
    <location>
        <begin position="9"/>
        <end position="21"/>
    </location>
</feature>
<feature type="region of interest" description="Disordered" evidence="1">
    <location>
        <begin position="1"/>
        <end position="21"/>
    </location>
</feature>
<dbReference type="EMBL" id="PDDY01000001">
    <property type="protein sequence ID" value="PEH43401.1"/>
    <property type="molecule type" value="Genomic_DNA"/>
</dbReference>
<evidence type="ECO:0000259" key="2">
    <source>
        <dbReference type="SMART" id="SM00824"/>
    </source>
</evidence>